<dbReference type="InterPro" id="IPR000172">
    <property type="entry name" value="GMC_OxRdtase_N"/>
</dbReference>
<evidence type="ECO:0000256" key="7">
    <source>
        <dbReference type="ARBA" id="ARBA00023180"/>
    </source>
</evidence>
<proteinExistence type="inferred from homology"/>
<dbReference type="PANTHER" id="PTHR11552">
    <property type="entry name" value="GLUCOSE-METHANOL-CHOLINE GMC OXIDOREDUCTASE"/>
    <property type="match status" value="1"/>
</dbReference>
<keyword evidence="11" id="KW-1185">Reference proteome</keyword>
<keyword evidence="6" id="KW-0560">Oxidoreductase</keyword>
<dbReference type="Gene3D" id="3.50.50.60">
    <property type="entry name" value="FAD/NAD(P)-binding domain"/>
    <property type="match status" value="2"/>
</dbReference>
<dbReference type="Gene3D" id="3.30.560.10">
    <property type="entry name" value="Glucose Oxidase, domain 3"/>
    <property type="match status" value="2"/>
</dbReference>
<gene>
    <name evidence="10" type="ORF">DFH08DRAFT_826111</name>
</gene>
<evidence type="ECO:0000256" key="2">
    <source>
        <dbReference type="ARBA" id="ARBA00010790"/>
    </source>
</evidence>
<dbReference type="AlphaFoldDB" id="A0AAD7E8H1"/>
<organism evidence="10 11">
    <name type="scientific">Mycena albidolilacea</name>
    <dbReference type="NCBI Taxonomy" id="1033008"/>
    <lineage>
        <taxon>Eukaryota</taxon>
        <taxon>Fungi</taxon>
        <taxon>Dikarya</taxon>
        <taxon>Basidiomycota</taxon>
        <taxon>Agaricomycotina</taxon>
        <taxon>Agaricomycetes</taxon>
        <taxon>Agaricomycetidae</taxon>
        <taxon>Agaricales</taxon>
        <taxon>Marasmiineae</taxon>
        <taxon>Mycenaceae</taxon>
        <taxon>Mycena</taxon>
    </lineage>
</organism>
<feature type="domain" description="Glucose-methanol-choline oxidoreductase N-terminal" evidence="8">
    <location>
        <begin position="160"/>
        <end position="233"/>
    </location>
</feature>
<dbReference type="InterPro" id="IPR012132">
    <property type="entry name" value="GMC_OxRdtase"/>
</dbReference>
<evidence type="ECO:0000313" key="11">
    <source>
        <dbReference type="Proteomes" id="UP001218218"/>
    </source>
</evidence>
<dbReference type="GO" id="GO:0050660">
    <property type="term" value="F:flavin adenine dinucleotide binding"/>
    <property type="evidence" value="ECO:0007669"/>
    <property type="project" value="InterPro"/>
</dbReference>
<reference evidence="10" key="1">
    <citation type="submission" date="2023-03" db="EMBL/GenBank/DDBJ databases">
        <title>Massive genome expansion in bonnet fungi (Mycena s.s.) driven by repeated elements and novel gene families across ecological guilds.</title>
        <authorList>
            <consortium name="Lawrence Berkeley National Laboratory"/>
            <person name="Harder C.B."/>
            <person name="Miyauchi S."/>
            <person name="Viragh M."/>
            <person name="Kuo A."/>
            <person name="Thoen E."/>
            <person name="Andreopoulos B."/>
            <person name="Lu D."/>
            <person name="Skrede I."/>
            <person name="Drula E."/>
            <person name="Henrissat B."/>
            <person name="Morin E."/>
            <person name="Kohler A."/>
            <person name="Barry K."/>
            <person name="LaButti K."/>
            <person name="Morin E."/>
            <person name="Salamov A."/>
            <person name="Lipzen A."/>
            <person name="Mereny Z."/>
            <person name="Hegedus B."/>
            <person name="Baldrian P."/>
            <person name="Stursova M."/>
            <person name="Weitz H."/>
            <person name="Taylor A."/>
            <person name="Grigoriev I.V."/>
            <person name="Nagy L.G."/>
            <person name="Martin F."/>
            <person name="Kauserud H."/>
        </authorList>
    </citation>
    <scope>NUCLEOTIDE SEQUENCE</scope>
    <source>
        <strain evidence="10">CBHHK002</strain>
    </source>
</reference>
<comment type="cofactor">
    <cofactor evidence="1">
        <name>FAD</name>
        <dbReference type="ChEBI" id="CHEBI:57692"/>
    </cofactor>
</comment>
<dbReference type="Proteomes" id="UP001218218">
    <property type="component" value="Unassembled WGS sequence"/>
</dbReference>
<keyword evidence="7" id="KW-0325">Glycoprotein</keyword>
<dbReference type="InterPro" id="IPR007867">
    <property type="entry name" value="GMC_OxRtase_C"/>
</dbReference>
<accession>A0AAD7E8H1</accession>
<dbReference type="SUPFAM" id="SSF51905">
    <property type="entry name" value="FAD/NAD(P)-binding domain"/>
    <property type="match status" value="1"/>
</dbReference>
<keyword evidence="3" id="KW-0285">Flavoprotein</keyword>
<dbReference type="EMBL" id="JARIHO010000109">
    <property type="protein sequence ID" value="KAJ7302957.1"/>
    <property type="molecule type" value="Genomic_DNA"/>
</dbReference>
<evidence type="ECO:0000259" key="8">
    <source>
        <dbReference type="Pfam" id="PF00732"/>
    </source>
</evidence>
<name>A0AAD7E8H1_9AGAR</name>
<evidence type="ECO:0000256" key="5">
    <source>
        <dbReference type="ARBA" id="ARBA00022827"/>
    </source>
</evidence>
<sequence>MKSLRRPNLDWGLIGSPQLNVKGRSLYLSRQIRANLWEEIVCSVFSNCSTEVIRLNMMVCLSDRNCVAFESLGSPGWSREGLVPYFKAPTRTSQSKTFGPSEEEKSRFKVDFDPSIHGTSRPLRRTFPKRVSDVLDPFIEGMASLGVPYNSDSVRFYTSYYEPVKAHSNLLVLTGAQATRVIFASSLDGSGNLVASGVEYSKDSQLHTVFATREVLLCAGSFKTPQLPELSGAFESLSALPRRRLPSCTAMRRAESRCRDGVCRDAIIIAADSVATPRLSAPHGGTARQSAPRKGLNAVIHEQALATRMFLTPMDHFWLPFIIETDLKMETPLGPARVVLFITLRHYSEESKSANAPAVLDQGTHSLRPSLDTLNKECFGGNSIPFLEIGLVPGFLPTPRRTPEAGKSYCTFLLVHLHPFSGGMVHIASADPLAPPAIDHNILDNQVDVAIWVDAITEVIPGHAVQLTDAEVEDFVRGAVDTIYHPVGTAVMLPRNDGAVDSSLKLYGTSNLRVVTEHVIRPPLGPD</sequence>
<comment type="similarity">
    <text evidence="2">Belongs to the GMC oxidoreductase family.</text>
</comment>
<comment type="caution">
    <text evidence="10">The sequence shown here is derived from an EMBL/GenBank/DDBJ whole genome shotgun (WGS) entry which is preliminary data.</text>
</comment>
<dbReference type="Pfam" id="PF00732">
    <property type="entry name" value="GMC_oxred_N"/>
    <property type="match status" value="1"/>
</dbReference>
<evidence type="ECO:0000256" key="6">
    <source>
        <dbReference type="ARBA" id="ARBA00023002"/>
    </source>
</evidence>
<protein>
    <submittedName>
        <fullName evidence="10">Uncharacterized protein</fullName>
    </submittedName>
</protein>
<dbReference type="GO" id="GO:0016614">
    <property type="term" value="F:oxidoreductase activity, acting on CH-OH group of donors"/>
    <property type="evidence" value="ECO:0007669"/>
    <property type="project" value="InterPro"/>
</dbReference>
<keyword evidence="5" id="KW-0274">FAD</keyword>
<evidence type="ECO:0000313" key="10">
    <source>
        <dbReference type="EMBL" id="KAJ7302957.1"/>
    </source>
</evidence>
<dbReference type="Pfam" id="PF05199">
    <property type="entry name" value="GMC_oxred_C"/>
    <property type="match status" value="1"/>
</dbReference>
<keyword evidence="4" id="KW-0732">Signal</keyword>
<feature type="domain" description="Glucose-methanol-choline oxidoreductase C-terminal" evidence="9">
    <location>
        <begin position="464"/>
        <end position="515"/>
    </location>
</feature>
<evidence type="ECO:0000256" key="3">
    <source>
        <dbReference type="ARBA" id="ARBA00022630"/>
    </source>
</evidence>
<evidence type="ECO:0000256" key="1">
    <source>
        <dbReference type="ARBA" id="ARBA00001974"/>
    </source>
</evidence>
<evidence type="ECO:0000256" key="4">
    <source>
        <dbReference type="ARBA" id="ARBA00022729"/>
    </source>
</evidence>
<dbReference type="InterPro" id="IPR036188">
    <property type="entry name" value="FAD/NAD-bd_sf"/>
</dbReference>
<dbReference type="SUPFAM" id="SSF54373">
    <property type="entry name" value="FAD-linked reductases, C-terminal domain"/>
    <property type="match status" value="1"/>
</dbReference>
<dbReference type="PIRSF" id="PIRSF000137">
    <property type="entry name" value="Alcohol_oxidase"/>
    <property type="match status" value="1"/>
</dbReference>
<evidence type="ECO:0000259" key="9">
    <source>
        <dbReference type="Pfam" id="PF05199"/>
    </source>
</evidence>
<dbReference type="PANTHER" id="PTHR11552:SF201">
    <property type="entry name" value="GLUCOSE-METHANOL-CHOLINE OXIDOREDUCTASE N-TERMINAL DOMAIN-CONTAINING PROTEIN"/>
    <property type="match status" value="1"/>
</dbReference>